<dbReference type="GO" id="GO:0006302">
    <property type="term" value="P:double-strand break repair"/>
    <property type="evidence" value="ECO:0007669"/>
    <property type="project" value="TreeGrafter"/>
</dbReference>
<sequence length="65" mass="6902">MIHRIAIAGYRSIRSLTVRLGELTVVTGPNGSGKTNLYRSLRLIASAANGNLNQSLAEEGGFESV</sequence>
<dbReference type="Gene3D" id="3.40.50.300">
    <property type="entry name" value="P-loop containing nucleotide triphosphate hydrolases"/>
    <property type="match status" value="1"/>
</dbReference>
<evidence type="ECO:0000313" key="2">
    <source>
        <dbReference type="EMBL" id="EMI51894.1"/>
    </source>
</evidence>
<dbReference type="EMBL" id="ANOH01000469">
    <property type="protein sequence ID" value="EMI51894.1"/>
    <property type="molecule type" value="Genomic_DNA"/>
</dbReference>
<dbReference type="InterPro" id="IPR027417">
    <property type="entry name" value="P-loop_NTPase"/>
</dbReference>
<dbReference type="PANTHER" id="PTHR32182">
    <property type="entry name" value="DNA REPLICATION AND REPAIR PROTEIN RECF"/>
    <property type="match status" value="1"/>
</dbReference>
<feature type="domain" description="ATPase AAA-type core" evidence="1">
    <location>
        <begin position="23"/>
        <end position="63"/>
    </location>
</feature>
<comment type="caution">
    <text evidence="2">The sequence shown here is derived from an EMBL/GenBank/DDBJ whole genome shotgun (WGS) entry which is preliminary data.</text>
</comment>
<dbReference type="Pfam" id="PF13304">
    <property type="entry name" value="AAA_21"/>
    <property type="match status" value="1"/>
</dbReference>
<name>M5TS68_9BACT</name>
<proteinExistence type="predicted"/>
<reference evidence="2 3" key="1">
    <citation type="journal article" date="2013" name="Mar. Genomics">
        <title>Expression of sulfatases in Rhodopirellula baltica and the diversity of sulfatases in the genus Rhodopirellula.</title>
        <authorList>
            <person name="Wegner C.E."/>
            <person name="Richter-Heitmann T."/>
            <person name="Klindworth A."/>
            <person name="Klockow C."/>
            <person name="Richter M."/>
            <person name="Achstetter T."/>
            <person name="Glockner F.O."/>
            <person name="Harder J."/>
        </authorList>
    </citation>
    <scope>NUCLEOTIDE SEQUENCE [LARGE SCALE GENOMIC DNA]</scope>
    <source>
        <strain evidence="2 3">SM41</strain>
    </source>
</reference>
<feature type="non-terminal residue" evidence="2">
    <location>
        <position position="65"/>
    </location>
</feature>
<dbReference type="RefSeq" id="WP_008689042.1">
    <property type="nucleotide sequence ID" value="NZ_ANOH01000469.1"/>
</dbReference>
<organism evidence="2 3">
    <name type="scientific">Rhodopirellula sallentina SM41</name>
    <dbReference type="NCBI Taxonomy" id="1263870"/>
    <lineage>
        <taxon>Bacteria</taxon>
        <taxon>Pseudomonadati</taxon>
        <taxon>Planctomycetota</taxon>
        <taxon>Planctomycetia</taxon>
        <taxon>Pirellulales</taxon>
        <taxon>Pirellulaceae</taxon>
        <taxon>Rhodopirellula</taxon>
    </lineage>
</organism>
<dbReference type="FunFam" id="3.40.50.300:FF:002708">
    <property type="entry name" value="FeS assembly ATPase SufC"/>
    <property type="match status" value="1"/>
</dbReference>
<dbReference type="SUPFAM" id="SSF52540">
    <property type="entry name" value="P-loop containing nucleoside triphosphate hydrolases"/>
    <property type="match status" value="1"/>
</dbReference>
<dbReference type="OrthoDB" id="9814775at2"/>
<accession>M5TS68</accession>
<evidence type="ECO:0000313" key="3">
    <source>
        <dbReference type="Proteomes" id="UP000011885"/>
    </source>
</evidence>
<dbReference type="GO" id="GO:0005524">
    <property type="term" value="F:ATP binding"/>
    <property type="evidence" value="ECO:0007669"/>
    <property type="project" value="InterPro"/>
</dbReference>
<protein>
    <submittedName>
        <fullName evidence="2">RecF protein</fullName>
    </submittedName>
</protein>
<dbReference type="PANTHER" id="PTHR32182:SF25">
    <property type="entry name" value="SLR1056 PROTEIN"/>
    <property type="match status" value="1"/>
</dbReference>
<keyword evidence="3" id="KW-1185">Reference proteome</keyword>
<dbReference type="Proteomes" id="UP000011885">
    <property type="component" value="Unassembled WGS sequence"/>
</dbReference>
<dbReference type="GO" id="GO:0000731">
    <property type="term" value="P:DNA synthesis involved in DNA repair"/>
    <property type="evidence" value="ECO:0007669"/>
    <property type="project" value="TreeGrafter"/>
</dbReference>
<evidence type="ECO:0000259" key="1">
    <source>
        <dbReference type="Pfam" id="PF13304"/>
    </source>
</evidence>
<dbReference type="InterPro" id="IPR003959">
    <property type="entry name" value="ATPase_AAA_core"/>
</dbReference>
<dbReference type="GO" id="GO:0016887">
    <property type="term" value="F:ATP hydrolysis activity"/>
    <property type="evidence" value="ECO:0007669"/>
    <property type="project" value="InterPro"/>
</dbReference>
<dbReference type="AlphaFoldDB" id="M5TS68"/>
<gene>
    <name evidence="2" type="ORF">RSSM_06672</name>
</gene>